<gene>
    <name evidence="8" type="ORF">Pa4123_03520</name>
</gene>
<dbReference type="EMBL" id="BSDI01000001">
    <property type="protein sequence ID" value="GLH95080.1"/>
    <property type="molecule type" value="Genomic_DNA"/>
</dbReference>
<dbReference type="InterPro" id="IPR051794">
    <property type="entry name" value="PG_Endopeptidase_C40"/>
</dbReference>
<dbReference type="SUPFAM" id="SSF54001">
    <property type="entry name" value="Cysteine proteinases"/>
    <property type="match status" value="1"/>
</dbReference>
<dbReference type="Pfam" id="PF00877">
    <property type="entry name" value="NLPC_P60"/>
    <property type="match status" value="1"/>
</dbReference>
<dbReference type="Gene3D" id="3.90.1720.10">
    <property type="entry name" value="endopeptidase domain like (from Nostoc punctiforme)"/>
    <property type="match status" value="1"/>
</dbReference>
<keyword evidence="5" id="KW-0175">Coiled coil</keyword>
<evidence type="ECO:0000256" key="1">
    <source>
        <dbReference type="ARBA" id="ARBA00007074"/>
    </source>
</evidence>
<keyword evidence="9" id="KW-1185">Reference proteome</keyword>
<organism evidence="8 9">
    <name type="scientific">Phytohabitans aurantiacus</name>
    <dbReference type="NCBI Taxonomy" id="3016789"/>
    <lineage>
        <taxon>Bacteria</taxon>
        <taxon>Bacillati</taxon>
        <taxon>Actinomycetota</taxon>
        <taxon>Actinomycetes</taxon>
        <taxon>Micromonosporales</taxon>
        <taxon>Micromonosporaceae</taxon>
    </lineage>
</organism>
<dbReference type="RefSeq" id="WP_281891940.1">
    <property type="nucleotide sequence ID" value="NZ_BSDI01000001.1"/>
</dbReference>
<dbReference type="InterPro" id="IPR038765">
    <property type="entry name" value="Papain-like_cys_pep_sf"/>
</dbReference>
<keyword evidence="3" id="KW-0378">Hydrolase</keyword>
<evidence type="ECO:0000313" key="8">
    <source>
        <dbReference type="EMBL" id="GLH95080.1"/>
    </source>
</evidence>
<sequence>MARYAVRRSVITVLATCAVVLGGGTMARAEPSAAEIEKQIDVAWNQLEPVIERHNATKLDLDKKQKLVAALTKKMEPLQVQIDVAMARVGEFAAEQYKGGNLSTLNALLSTGSPTTFSDRLVMLDQFARRSQADIQDVIDLRNEYNKQKEPLDQLVAQLSTTEAELAARKKQIDGEIDKLEQLRLKAYGNGGTTGALAPVPCPYTYPGGAAGVAVKFACAQIGKMYQYGAGGPGTYDCSGLTSAAWAKAGVYLPHNAAAQRKAVDDVSRSNLRAGDLVFYYSDLHHVGMYVGGGWIVHASRTGEPIRMRKLDAAPVHSFGRPD</sequence>
<evidence type="ECO:0000256" key="4">
    <source>
        <dbReference type="ARBA" id="ARBA00022807"/>
    </source>
</evidence>
<accession>A0ABQ5QKE7</accession>
<comment type="similarity">
    <text evidence="1">Belongs to the peptidase C40 family.</text>
</comment>
<proteinExistence type="inferred from homology"/>
<evidence type="ECO:0000259" key="7">
    <source>
        <dbReference type="PROSITE" id="PS51935"/>
    </source>
</evidence>
<keyword evidence="2" id="KW-0645">Protease</keyword>
<dbReference type="InterPro" id="IPR000064">
    <property type="entry name" value="NLP_P60_dom"/>
</dbReference>
<feature type="signal peptide" evidence="6">
    <location>
        <begin position="1"/>
        <end position="29"/>
    </location>
</feature>
<evidence type="ECO:0000256" key="2">
    <source>
        <dbReference type="ARBA" id="ARBA00022670"/>
    </source>
</evidence>
<protein>
    <recommendedName>
        <fullName evidence="7">NlpC/P60 domain-containing protein</fullName>
    </recommendedName>
</protein>
<dbReference type="PANTHER" id="PTHR47359">
    <property type="entry name" value="PEPTIDOGLYCAN DL-ENDOPEPTIDASE CWLO"/>
    <property type="match status" value="1"/>
</dbReference>
<keyword evidence="4" id="KW-0788">Thiol protease</keyword>
<evidence type="ECO:0000256" key="6">
    <source>
        <dbReference type="SAM" id="SignalP"/>
    </source>
</evidence>
<feature type="coiled-coil region" evidence="5">
    <location>
        <begin position="152"/>
        <end position="183"/>
    </location>
</feature>
<name>A0ABQ5QKE7_9ACTN</name>
<evidence type="ECO:0000313" key="9">
    <source>
        <dbReference type="Proteomes" id="UP001144280"/>
    </source>
</evidence>
<dbReference type="PANTHER" id="PTHR47359:SF3">
    <property type="entry name" value="NLP_P60 DOMAIN-CONTAINING PROTEIN-RELATED"/>
    <property type="match status" value="1"/>
</dbReference>
<evidence type="ECO:0000256" key="3">
    <source>
        <dbReference type="ARBA" id="ARBA00022801"/>
    </source>
</evidence>
<dbReference type="Proteomes" id="UP001144280">
    <property type="component" value="Unassembled WGS sequence"/>
</dbReference>
<evidence type="ECO:0000256" key="5">
    <source>
        <dbReference type="SAM" id="Coils"/>
    </source>
</evidence>
<feature type="chain" id="PRO_5045913679" description="NlpC/P60 domain-containing protein" evidence="6">
    <location>
        <begin position="30"/>
        <end position="323"/>
    </location>
</feature>
<dbReference type="PROSITE" id="PS51935">
    <property type="entry name" value="NLPC_P60"/>
    <property type="match status" value="1"/>
</dbReference>
<reference evidence="8" key="1">
    <citation type="submission" date="2022-12" db="EMBL/GenBank/DDBJ databases">
        <title>New Phytohabitans aurantiacus sp. RD004123 nov., an actinomycete isolated from soil.</title>
        <authorList>
            <person name="Triningsih D.W."/>
            <person name="Harunari E."/>
            <person name="Igarashi Y."/>
        </authorList>
    </citation>
    <scope>NUCLEOTIDE SEQUENCE</scope>
    <source>
        <strain evidence="8">RD004123</strain>
    </source>
</reference>
<dbReference type="Gene3D" id="6.10.250.3150">
    <property type="match status" value="1"/>
</dbReference>
<keyword evidence="6" id="KW-0732">Signal</keyword>
<comment type="caution">
    <text evidence="8">The sequence shown here is derived from an EMBL/GenBank/DDBJ whole genome shotgun (WGS) entry which is preliminary data.</text>
</comment>
<feature type="domain" description="NlpC/P60" evidence="7">
    <location>
        <begin position="208"/>
        <end position="323"/>
    </location>
</feature>